<dbReference type="PANTHER" id="PTHR31269:SF22">
    <property type="entry name" value="OS01G0247700 PROTEIN"/>
    <property type="match status" value="1"/>
</dbReference>
<evidence type="ECO:0000256" key="5">
    <source>
        <dbReference type="ARBA" id="ARBA00022475"/>
    </source>
</evidence>
<feature type="transmembrane region" description="Helical" evidence="10">
    <location>
        <begin position="306"/>
        <end position="324"/>
    </location>
</feature>
<dbReference type="InterPro" id="IPR030183">
    <property type="entry name" value="SLAC/SLAH"/>
</dbReference>
<dbReference type="GO" id="GO:0008308">
    <property type="term" value="F:voltage-gated monoatomic anion channel activity"/>
    <property type="evidence" value="ECO:0007669"/>
    <property type="project" value="InterPro"/>
</dbReference>
<dbReference type="GO" id="GO:0005886">
    <property type="term" value="C:plasma membrane"/>
    <property type="evidence" value="ECO:0007669"/>
    <property type="project" value="UniProtKB-SubCell"/>
</dbReference>
<feature type="transmembrane region" description="Helical" evidence="10">
    <location>
        <begin position="245"/>
        <end position="266"/>
    </location>
</feature>
<evidence type="ECO:0000256" key="2">
    <source>
        <dbReference type="ARBA" id="ARBA00004236"/>
    </source>
</evidence>
<evidence type="ECO:0000256" key="1">
    <source>
        <dbReference type="ARBA" id="ARBA00004127"/>
    </source>
</evidence>
<organism evidence="11 12">
    <name type="scientific">Amborella trichopoda</name>
    <dbReference type="NCBI Taxonomy" id="13333"/>
    <lineage>
        <taxon>Eukaryota</taxon>
        <taxon>Viridiplantae</taxon>
        <taxon>Streptophyta</taxon>
        <taxon>Embryophyta</taxon>
        <taxon>Tracheophyta</taxon>
        <taxon>Spermatophyta</taxon>
        <taxon>Magnoliopsida</taxon>
        <taxon>Amborellales</taxon>
        <taxon>Amborellaceae</taxon>
        <taxon>Amborella</taxon>
    </lineage>
</organism>
<dbReference type="Pfam" id="PF03595">
    <property type="entry name" value="SLAC1"/>
    <property type="match status" value="1"/>
</dbReference>
<keyword evidence="9 10" id="KW-0472">Membrane</keyword>
<feature type="transmembrane region" description="Helical" evidence="10">
    <location>
        <begin position="82"/>
        <end position="103"/>
    </location>
</feature>
<feature type="transmembrane region" description="Helical" evidence="10">
    <location>
        <begin position="272"/>
        <end position="294"/>
    </location>
</feature>
<dbReference type="Proteomes" id="UP000017836">
    <property type="component" value="Unassembled WGS sequence"/>
</dbReference>
<keyword evidence="4" id="KW-0813">Transport</keyword>
<dbReference type="PANTHER" id="PTHR31269">
    <property type="entry name" value="S-TYPE ANION CHANNEL SLAH3"/>
    <property type="match status" value="1"/>
</dbReference>
<feature type="transmembrane region" description="Helical" evidence="10">
    <location>
        <begin position="213"/>
        <end position="233"/>
    </location>
</feature>
<keyword evidence="7 10" id="KW-1133">Transmembrane helix</keyword>
<protein>
    <submittedName>
        <fullName evidence="11">Uncharacterized protein</fullName>
    </submittedName>
</protein>
<keyword evidence="6 10" id="KW-0812">Transmembrane</keyword>
<evidence type="ECO:0000256" key="6">
    <source>
        <dbReference type="ARBA" id="ARBA00022692"/>
    </source>
</evidence>
<evidence type="ECO:0000256" key="8">
    <source>
        <dbReference type="ARBA" id="ARBA00023065"/>
    </source>
</evidence>
<dbReference type="eggNOG" id="ENOG502QSGW">
    <property type="taxonomic scope" value="Eukaryota"/>
</dbReference>
<evidence type="ECO:0000256" key="7">
    <source>
        <dbReference type="ARBA" id="ARBA00022989"/>
    </source>
</evidence>
<accession>W1PM52</accession>
<dbReference type="EMBL" id="KI393208">
    <property type="protein sequence ID" value="ERN08854.1"/>
    <property type="molecule type" value="Genomic_DNA"/>
</dbReference>
<dbReference type="InterPro" id="IPR004695">
    <property type="entry name" value="SLAC1/Mae1/Ssu1/TehA"/>
</dbReference>
<evidence type="ECO:0000313" key="12">
    <source>
        <dbReference type="Proteomes" id="UP000017836"/>
    </source>
</evidence>
<evidence type="ECO:0000256" key="10">
    <source>
        <dbReference type="SAM" id="Phobius"/>
    </source>
</evidence>
<sequence length="400" mass="45188">MEKDKSPNHQLQELEIVITQDPKEEGKTMKVKVREEDKWPFLLRVHVGHFRISLSLCSQALLLKQMKHYYPSSHFLSLLPSFAFTLHWALASVSLLSLSLLYLCRCARHWAAVQAEFSSRLRVNYLFAPSISSMLLLQSFPFSSRELRSPFHRVWFWASIAPVIALDLRIYGQWFTRGKRFNLAAVANPSAHLSVIANFVGAKTAVELGREEVALLLFSVGTAHYLVLFVTLYQRIDGCGIPRTLYPVFFLYVAAPSAASLGWGAISGAFDIASKMFFFLALFLFTSLAVRPNFFRKAMGSFHVSWWAYPFSLTMLALASIEYAEGSTAHVLKLLLCITSILVTTAMVALTAFNMNSLLPNDIILFPNNLTPPLSPSDIIFQRIFNFLRLFQSINRRSGV</sequence>
<dbReference type="InterPro" id="IPR038665">
    <property type="entry name" value="Voltage-dep_anion_channel_sf"/>
</dbReference>
<keyword evidence="5" id="KW-1003">Cell membrane</keyword>
<evidence type="ECO:0000256" key="3">
    <source>
        <dbReference type="ARBA" id="ARBA00007808"/>
    </source>
</evidence>
<proteinExistence type="inferred from homology"/>
<dbReference type="OMA" id="RDLPRCC"/>
<dbReference type="Gramene" id="ERN08854">
    <property type="protein sequence ID" value="ERN08854"/>
    <property type="gene ID" value="AMTR_s00015p00133310"/>
</dbReference>
<evidence type="ECO:0000256" key="4">
    <source>
        <dbReference type="ARBA" id="ARBA00022448"/>
    </source>
</evidence>
<dbReference type="GO" id="GO:0006873">
    <property type="term" value="P:intracellular monoatomic ion homeostasis"/>
    <property type="evidence" value="ECO:0007669"/>
    <property type="project" value="InterPro"/>
</dbReference>
<reference evidence="12" key="1">
    <citation type="journal article" date="2013" name="Science">
        <title>The Amborella genome and the evolution of flowering plants.</title>
        <authorList>
            <consortium name="Amborella Genome Project"/>
        </authorList>
    </citation>
    <scope>NUCLEOTIDE SEQUENCE [LARGE SCALE GENOMIC DNA]</scope>
</reference>
<feature type="transmembrane region" description="Helical" evidence="10">
    <location>
        <begin position="330"/>
        <end position="353"/>
    </location>
</feature>
<dbReference type="HOGENOM" id="CLU_044414_2_0_1"/>
<dbReference type="GO" id="GO:0012505">
    <property type="term" value="C:endomembrane system"/>
    <property type="evidence" value="ECO:0007669"/>
    <property type="project" value="UniProtKB-SubCell"/>
</dbReference>
<evidence type="ECO:0000313" key="11">
    <source>
        <dbReference type="EMBL" id="ERN08854.1"/>
    </source>
</evidence>
<keyword evidence="8" id="KW-0406">Ion transport</keyword>
<comment type="similarity">
    <text evidence="3">Belongs to the SLAC1 S-type anion channel family.</text>
</comment>
<comment type="subcellular location">
    <subcellularLocation>
        <location evidence="2">Cell membrane</location>
    </subcellularLocation>
    <subcellularLocation>
        <location evidence="1">Endomembrane system</location>
        <topology evidence="1">Multi-pass membrane protein</topology>
    </subcellularLocation>
</comment>
<feature type="transmembrane region" description="Helical" evidence="10">
    <location>
        <begin position="154"/>
        <end position="171"/>
    </location>
</feature>
<name>W1PM52_AMBTC</name>
<dbReference type="AlphaFoldDB" id="W1PM52"/>
<feature type="transmembrane region" description="Helical" evidence="10">
    <location>
        <begin position="123"/>
        <end position="142"/>
    </location>
</feature>
<dbReference type="Gene3D" id="1.50.10.150">
    <property type="entry name" value="Voltage-dependent anion channel"/>
    <property type="match status" value="1"/>
</dbReference>
<evidence type="ECO:0000256" key="9">
    <source>
        <dbReference type="ARBA" id="ARBA00023136"/>
    </source>
</evidence>
<gene>
    <name evidence="11" type="ORF">AMTR_s00015p00133310</name>
</gene>
<keyword evidence="12" id="KW-1185">Reference proteome</keyword>